<evidence type="ECO:0000313" key="8">
    <source>
        <dbReference type="Proteomes" id="UP000006666"/>
    </source>
</evidence>
<sequence>MPAEPAVSAELLAPLLGEHAPPFALIHRAEDPAHVLLLTGQVQDLDRLAEIPSPGELPVLAMVPYRQVAERGFAAHDDGAPLRVLLPERAQRLEVDGVLDALARLVPTAPAVTGERMSVSDADYAAMVRRVITDEIGRGEGANFVIRRDVVADVDAAPATAALGWFRALMDQEAGAHWTFVVHTPGHTLVGASPERHVGVADGWAVMNPISGTFRHGEHASPGELVSAFRGFLEDTKETEELFMVVDEEMKMMARVCSSGGRMTGPQLKQMAHLTHTEYVLDGQTEMDPREVLRETMFAPTVTGSPMENACTVIHRHEPTGRGYYSGVLALLDRDEAGRERLDAPIIIRTAQLPHNGTVSVSAGATLVRHSSPEAEVAETAVKATGMLAAMGLRPQRPRGAAPDLAGLPGVSAALAARNDRLSPFWLAPQAPTHVEGVAGASVLVIDAEDAWTQMLVHQLRHLGMVGRVKRWNEVTLDDVAGPAAPDLVLSGPGPGDPTDLTQPRIARLHELVSARLEAGGALVAVCLSHQVLAHLAGLPIERLDEPHQGVQLEVDWFGLPARIGFYNTFVARGPAAGGVRVAGRELEVTAEPGSGAVRGLRGPGVATIQGHAESVLSADGLPVLREMVRHALGA</sequence>
<dbReference type="SUPFAM" id="SSF56322">
    <property type="entry name" value="ADC synthase"/>
    <property type="match status" value="1"/>
</dbReference>
<feature type="domain" description="Glutamine amidotransferase" evidence="5">
    <location>
        <begin position="444"/>
        <end position="628"/>
    </location>
</feature>
<dbReference type="Gene3D" id="3.40.50.880">
    <property type="match status" value="1"/>
</dbReference>
<dbReference type="InterPro" id="IPR005801">
    <property type="entry name" value="ADC_synthase"/>
</dbReference>
<dbReference type="SUPFAM" id="SSF52317">
    <property type="entry name" value="Class I glutamine amidotransferase-like"/>
    <property type="match status" value="1"/>
</dbReference>
<comment type="catalytic activity">
    <reaction evidence="4">
        <text>chorismate + L-glutamine = anthranilate + pyruvate + L-glutamate + H(+)</text>
        <dbReference type="Rhea" id="RHEA:21732"/>
        <dbReference type="ChEBI" id="CHEBI:15361"/>
        <dbReference type="ChEBI" id="CHEBI:15378"/>
        <dbReference type="ChEBI" id="CHEBI:16567"/>
        <dbReference type="ChEBI" id="CHEBI:29748"/>
        <dbReference type="ChEBI" id="CHEBI:29985"/>
        <dbReference type="ChEBI" id="CHEBI:58359"/>
        <dbReference type="EC" id="4.1.3.27"/>
    </reaction>
</comment>
<dbReference type="InterPro" id="IPR006221">
    <property type="entry name" value="TrpG/PapA_dom"/>
</dbReference>
<keyword evidence="3" id="KW-0456">Lyase</keyword>
<feature type="domain" description="Chorismate-utilising enzyme C-terminal" evidence="6">
    <location>
        <begin position="121"/>
        <end position="383"/>
    </location>
</feature>
<proteinExistence type="predicted"/>
<dbReference type="CDD" id="cd01743">
    <property type="entry name" value="GATase1_Anthranilate_Synthase"/>
    <property type="match status" value="1"/>
</dbReference>
<dbReference type="eggNOG" id="COG0512">
    <property type="taxonomic scope" value="Bacteria"/>
</dbReference>
<dbReference type="Pfam" id="PF00117">
    <property type="entry name" value="GATase"/>
    <property type="match status" value="1"/>
</dbReference>
<evidence type="ECO:0000259" key="5">
    <source>
        <dbReference type="Pfam" id="PF00117"/>
    </source>
</evidence>
<accession>C7NLL4</accession>
<reference evidence="7 8" key="1">
    <citation type="journal article" date="2009" name="Stand. Genomic Sci.">
        <title>Complete genome sequence of Kytococcus sedentarius type strain (541).</title>
        <authorList>
            <person name="Sims D."/>
            <person name="Brettin T."/>
            <person name="Detter J.C."/>
            <person name="Han C."/>
            <person name="Lapidus A."/>
            <person name="Copeland A."/>
            <person name="Glavina Del Rio T."/>
            <person name="Nolan M."/>
            <person name="Chen F."/>
            <person name="Lucas S."/>
            <person name="Tice H."/>
            <person name="Cheng J.F."/>
            <person name="Bruce D."/>
            <person name="Goodwin L."/>
            <person name="Pitluck S."/>
            <person name="Ovchinnikova G."/>
            <person name="Pati A."/>
            <person name="Ivanova N."/>
            <person name="Mavrommatis K."/>
            <person name="Chen A."/>
            <person name="Palaniappan K."/>
            <person name="D'haeseleer P."/>
            <person name="Chain P."/>
            <person name="Bristow J."/>
            <person name="Eisen J.A."/>
            <person name="Markowitz V."/>
            <person name="Hugenholtz P."/>
            <person name="Schneider S."/>
            <person name="Goker M."/>
            <person name="Pukall R."/>
            <person name="Kyrpides N.C."/>
            <person name="Klenk H.P."/>
        </authorList>
    </citation>
    <scope>NUCLEOTIDE SEQUENCE [LARGE SCALE GENOMIC DNA]</scope>
    <source>
        <strain evidence="8">ATCC 14392 / DSM 20547 / JCM 11482 / CCUG 33030 / NBRC 15357 / NCTC 11040 / CCM 314 / 541</strain>
    </source>
</reference>
<dbReference type="AlphaFoldDB" id="C7NLL4"/>
<dbReference type="EC" id="4.1.3.27" evidence="1"/>
<evidence type="ECO:0000256" key="4">
    <source>
        <dbReference type="ARBA" id="ARBA00047683"/>
    </source>
</evidence>
<dbReference type="PROSITE" id="PS51273">
    <property type="entry name" value="GATASE_TYPE_1"/>
    <property type="match status" value="1"/>
</dbReference>
<dbReference type="GO" id="GO:0000162">
    <property type="term" value="P:L-tryptophan biosynthetic process"/>
    <property type="evidence" value="ECO:0007669"/>
    <property type="project" value="TreeGrafter"/>
</dbReference>
<dbReference type="Gene3D" id="3.60.120.10">
    <property type="entry name" value="Anthranilate synthase"/>
    <property type="match status" value="1"/>
</dbReference>
<protein>
    <recommendedName>
        <fullName evidence="1">anthranilate synthase</fullName>
        <ecNumber evidence="1">4.1.3.27</ecNumber>
    </recommendedName>
</protein>
<evidence type="ECO:0000313" key="7">
    <source>
        <dbReference type="EMBL" id="ACV05680.1"/>
    </source>
</evidence>
<keyword evidence="2" id="KW-0315">Glutamine amidotransferase</keyword>
<dbReference type="InterPro" id="IPR015890">
    <property type="entry name" value="Chorismate_C"/>
</dbReference>
<gene>
    <name evidence="7" type="ordered locus">Ksed_06140</name>
</gene>
<dbReference type="PANTHER" id="PTHR11236:SF49">
    <property type="entry name" value="ANTHRANILATE SYNTHASE COMPONENT 1"/>
    <property type="match status" value="1"/>
</dbReference>
<evidence type="ECO:0000256" key="1">
    <source>
        <dbReference type="ARBA" id="ARBA00012266"/>
    </source>
</evidence>
<dbReference type="KEGG" id="kse:Ksed_06140"/>
<name>C7NLL4_KYTSD</name>
<evidence type="ECO:0000256" key="3">
    <source>
        <dbReference type="ARBA" id="ARBA00023239"/>
    </source>
</evidence>
<evidence type="ECO:0000256" key="2">
    <source>
        <dbReference type="ARBA" id="ARBA00022962"/>
    </source>
</evidence>
<dbReference type="InterPro" id="IPR017926">
    <property type="entry name" value="GATASE"/>
</dbReference>
<dbReference type="InterPro" id="IPR029062">
    <property type="entry name" value="Class_I_gatase-like"/>
</dbReference>
<dbReference type="Pfam" id="PF00425">
    <property type="entry name" value="Chorismate_bind"/>
    <property type="match status" value="1"/>
</dbReference>
<dbReference type="STRING" id="478801.Ksed_06140"/>
<dbReference type="EMBL" id="CP001686">
    <property type="protein sequence ID" value="ACV05680.1"/>
    <property type="molecule type" value="Genomic_DNA"/>
</dbReference>
<evidence type="ECO:0000259" key="6">
    <source>
        <dbReference type="Pfam" id="PF00425"/>
    </source>
</evidence>
<dbReference type="InterPro" id="IPR019999">
    <property type="entry name" value="Anth_synth_I-like"/>
</dbReference>
<dbReference type="HOGENOM" id="CLU_028026_0_0_11"/>
<dbReference type="GO" id="GO:0004049">
    <property type="term" value="F:anthranilate synthase activity"/>
    <property type="evidence" value="ECO:0007669"/>
    <property type="project" value="UniProtKB-EC"/>
</dbReference>
<dbReference type="PANTHER" id="PTHR11236">
    <property type="entry name" value="AMINOBENZOATE/ANTHRANILATE SYNTHASE"/>
    <property type="match status" value="1"/>
</dbReference>
<dbReference type="Proteomes" id="UP000006666">
    <property type="component" value="Chromosome"/>
</dbReference>
<keyword evidence="8" id="KW-1185">Reference proteome</keyword>
<dbReference type="eggNOG" id="COG0147">
    <property type="taxonomic scope" value="Bacteria"/>
</dbReference>
<organism evidence="7 8">
    <name type="scientific">Kytococcus sedentarius (strain ATCC 14392 / DSM 20547 / JCM 11482 / CCUG 33030 / NBRC 15357 / NCTC 11040 / CCM 314 / 541)</name>
    <name type="common">Micrococcus sedentarius</name>
    <dbReference type="NCBI Taxonomy" id="478801"/>
    <lineage>
        <taxon>Bacteria</taxon>
        <taxon>Bacillati</taxon>
        <taxon>Actinomycetota</taxon>
        <taxon>Actinomycetes</taxon>
        <taxon>Micrococcales</taxon>
        <taxon>Kytococcaceae</taxon>
        <taxon>Kytococcus</taxon>
    </lineage>
</organism>